<protein>
    <submittedName>
        <fullName evidence="1">Uncharacterized protein</fullName>
    </submittedName>
</protein>
<evidence type="ECO:0000313" key="2">
    <source>
        <dbReference type="Proteomes" id="UP000282636"/>
    </source>
</evidence>
<sequence>MECHTHVDLDDYWGCVMGREARRCFINAQNKNPQRVSDEGFWNLILTMTYSHIGKPHTT</sequence>
<dbReference type="Proteomes" id="UP000282636">
    <property type="component" value="Unassembled WGS sequence"/>
</dbReference>
<comment type="caution">
    <text evidence="1">The sequence shown here is derived from an EMBL/GenBank/DDBJ whole genome shotgun (WGS) entry which is preliminary data.</text>
</comment>
<dbReference type="EMBL" id="RBTL01000342">
    <property type="protein sequence ID" value="RMT58418.1"/>
    <property type="molecule type" value="Genomic_DNA"/>
</dbReference>
<dbReference type="AlphaFoldDB" id="A0A3M5MDR1"/>
<gene>
    <name evidence="1" type="ORF">ALP44_101846</name>
</gene>
<proteinExistence type="predicted"/>
<organism evidence="1 2">
    <name type="scientific">Pseudomonas syringae pv. theae</name>
    <dbReference type="NCBI Taxonomy" id="103985"/>
    <lineage>
        <taxon>Bacteria</taxon>
        <taxon>Pseudomonadati</taxon>
        <taxon>Pseudomonadota</taxon>
        <taxon>Gammaproteobacteria</taxon>
        <taxon>Pseudomonadales</taxon>
        <taxon>Pseudomonadaceae</taxon>
        <taxon>Pseudomonas</taxon>
        <taxon>Pseudomonas syringae</taxon>
    </lineage>
</organism>
<name>A0A3M5MDR1_PSESX</name>
<reference evidence="1 2" key="1">
    <citation type="submission" date="2018-08" db="EMBL/GenBank/DDBJ databases">
        <title>Recombination of ecologically and evolutionarily significant loci maintains genetic cohesion in the Pseudomonas syringae species complex.</title>
        <authorList>
            <person name="Dillon M."/>
            <person name="Thakur S."/>
            <person name="Almeida R.N.D."/>
            <person name="Weir B.S."/>
            <person name="Guttman D.S."/>
        </authorList>
    </citation>
    <scope>NUCLEOTIDE SEQUENCE [LARGE SCALE GENOMIC DNA]</scope>
    <source>
        <strain evidence="1 2">ICMP 3934</strain>
    </source>
</reference>
<evidence type="ECO:0000313" key="1">
    <source>
        <dbReference type="EMBL" id="RMT58418.1"/>
    </source>
</evidence>
<feature type="non-terminal residue" evidence="1">
    <location>
        <position position="59"/>
    </location>
</feature>
<accession>A0A3M5MDR1</accession>